<feature type="compositionally biased region" description="Polar residues" evidence="1">
    <location>
        <begin position="9"/>
        <end position="23"/>
    </location>
</feature>
<name>A0A0B2V2T6_TOXCA</name>
<keyword evidence="3" id="KW-1185">Reference proteome</keyword>
<evidence type="ECO:0000256" key="1">
    <source>
        <dbReference type="SAM" id="MobiDB-lite"/>
    </source>
</evidence>
<protein>
    <submittedName>
        <fullName evidence="2">Uncharacterized protein</fullName>
    </submittedName>
</protein>
<accession>A0A0B2V2T6</accession>
<evidence type="ECO:0000313" key="2">
    <source>
        <dbReference type="EMBL" id="KHN77736.1"/>
    </source>
</evidence>
<dbReference type="EMBL" id="JPKZ01002251">
    <property type="protein sequence ID" value="KHN77736.1"/>
    <property type="molecule type" value="Genomic_DNA"/>
</dbReference>
<sequence>MRQPLYHPRTSTPAANSPISPTAPTAPDLAPITKWDDNSIFGLRKMIFVITANKKNLVLEASQNHCNAVDDSGCLWFQEGRAAASDRRCKMAQWGRVFLRGF</sequence>
<evidence type="ECO:0000313" key="3">
    <source>
        <dbReference type="Proteomes" id="UP000031036"/>
    </source>
</evidence>
<dbReference type="Proteomes" id="UP000031036">
    <property type="component" value="Unassembled WGS sequence"/>
</dbReference>
<organism evidence="2 3">
    <name type="scientific">Toxocara canis</name>
    <name type="common">Canine roundworm</name>
    <dbReference type="NCBI Taxonomy" id="6265"/>
    <lineage>
        <taxon>Eukaryota</taxon>
        <taxon>Metazoa</taxon>
        <taxon>Ecdysozoa</taxon>
        <taxon>Nematoda</taxon>
        <taxon>Chromadorea</taxon>
        <taxon>Rhabditida</taxon>
        <taxon>Spirurina</taxon>
        <taxon>Ascaridomorpha</taxon>
        <taxon>Ascaridoidea</taxon>
        <taxon>Toxocaridae</taxon>
        <taxon>Toxocara</taxon>
    </lineage>
</organism>
<feature type="region of interest" description="Disordered" evidence="1">
    <location>
        <begin position="1"/>
        <end position="30"/>
    </location>
</feature>
<comment type="caution">
    <text evidence="2">The sequence shown here is derived from an EMBL/GenBank/DDBJ whole genome shotgun (WGS) entry which is preliminary data.</text>
</comment>
<gene>
    <name evidence="2" type="ORF">Tcan_05677</name>
</gene>
<proteinExistence type="predicted"/>
<reference evidence="2 3" key="1">
    <citation type="submission" date="2014-11" db="EMBL/GenBank/DDBJ databases">
        <title>Genetic blueprint of the zoonotic pathogen Toxocara canis.</title>
        <authorList>
            <person name="Zhu X.-Q."/>
            <person name="Korhonen P.K."/>
            <person name="Cai H."/>
            <person name="Young N.D."/>
            <person name="Nejsum P."/>
            <person name="von Samson-Himmelstjerna G."/>
            <person name="Boag P.R."/>
            <person name="Tan P."/>
            <person name="Li Q."/>
            <person name="Min J."/>
            <person name="Yang Y."/>
            <person name="Wang X."/>
            <person name="Fang X."/>
            <person name="Hall R.S."/>
            <person name="Hofmann A."/>
            <person name="Sternberg P.W."/>
            <person name="Jex A.R."/>
            <person name="Gasser R.B."/>
        </authorList>
    </citation>
    <scope>NUCLEOTIDE SEQUENCE [LARGE SCALE GENOMIC DNA]</scope>
    <source>
        <strain evidence="2">PN_DK_2014</strain>
    </source>
</reference>
<dbReference type="AlphaFoldDB" id="A0A0B2V2T6"/>